<organism evidence="1 2">
    <name type="scientific">Mucilaginibacter gracilis</name>
    <dbReference type="NCBI Taxonomy" id="423350"/>
    <lineage>
        <taxon>Bacteria</taxon>
        <taxon>Pseudomonadati</taxon>
        <taxon>Bacteroidota</taxon>
        <taxon>Sphingobacteriia</taxon>
        <taxon>Sphingobacteriales</taxon>
        <taxon>Sphingobacteriaceae</taxon>
        <taxon>Mucilaginibacter</taxon>
    </lineage>
</organism>
<gene>
    <name evidence="1" type="ORF">BDD43_2206</name>
</gene>
<dbReference type="Gene3D" id="3.90.580.10">
    <property type="entry name" value="Zinc finger, CHC2-type domain"/>
    <property type="match status" value="1"/>
</dbReference>
<dbReference type="Pfam" id="PF13155">
    <property type="entry name" value="Toprim_2"/>
    <property type="match status" value="1"/>
</dbReference>
<dbReference type="InterPro" id="IPR036977">
    <property type="entry name" value="DNA_primase_Znf_CHC2"/>
</dbReference>
<dbReference type="Gene3D" id="3.40.1360.10">
    <property type="match status" value="1"/>
</dbReference>
<dbReference type="OrthoDB" id="8536512at2"/>
<reference evidence="1 2" key="1">
    <citation type="submission" date="2018-10" db="EMBL/GenBank/DDBJ databases">
        <title>Genomic Encyclopedia of Archaeal and Bacterial Type Strains, Phase II (KMG-II): from individual species to whole genera.</title>
        <authorList>
            <person name="Goeker M."/>
        </authorList>
    </citation>
    <scope>NUCLEOTIDE SEQUENCE [LARGE SCALE GENOMIC DNA]</scope>
    <source>
        <strain evidence="1 2">DSM 18602</strain>
    </source>
</reference>
<evidence type="ECO:0000313" key="2">
    <source>
        <dbReference type="Proteomes" id="UP000268007"/>
    </source>
</evidence>
<protein>
    <submittedName>
        <fullName evidence="1">Toprim domain-containing protein</fullName>
    </submittedName>
</protein>
<dbReference type="GO" id="GO:0003677">
    <property type="term" value="F:DNA binding"/>
    <property type="evidence" value="ECO:0007669"/>
    <property type="project" value="InterPro"/>
</dbReference>
<proteinExistence type="predicted"/>
<evidence type="ECO:0000313" key="1">
    <source>
        <dbReference type="EMBL" id="RKR82039.1"/>
    </source>
</evidence>
<dbReference type="GO" id="GO:0008270">
    <property type="term" value="F:zinc ion binding"/>
    <property type="evidence" value="ECO:0007669"/>
    <property type="project" value="InterPro"/>
</dbReference>
<dbReference type="EMBL" id="RBKU01000001">
    <property type="protein sequence ID" value="RKR82039.1"/>
    <property type="molecule type" value="Genomic_DNA"/>
</dbReference>
<dbReference type="GO" id="GO:0006260">
    <property type="term" value="P:DNA replication"/>
    <property type="evidence" value="ECO:0007669"/>
    <property type="project" value="InterPro"/>
</dbReference>
<dbReference type="AlphaFoldDB" id="A0A495J1R9"/>
<keyword evidence="2" id="KW-1185">Reference proteome</keyword>
<accession>A0A495J1R9</accession>
<dbReference type="Proteomes" id="UP000268007">
    <property type="component" value="Unassembled WGS sequence"/>
</dbReference>
<dbReference type="SUPFAM" id="SSF57783">
    <property type="entry name" value="Zinc beta-ribbon"/>
    <property type="match status" value="1"/>
</dbReference>
<comment type="caution">
    <text evidence="1">The sequence shown here is derived from an EMBL/GenBank/DDBJ whole genome shotgun (WGS) entry which is preliminary data.</text>
</comment>
<sequence>MNIDEAKCVPMSLILEKINAFPVKQNEKESWYLSPLREENTASFHVTGNLWHDFGDGTGGNSVDFVCHYLKSTQENNTASDALRWINNMTANSKPLLIIPDAVPRNAESERSLVLTKAHAIQEPSLIAYLQKRGISLNYTPKCLKEVHVYNKKTQKSFYALGIKNEENGYELRNPNFKGNIGTKDITFIRGTIPKPDKIHLFEGMFDYLTFLTIMKTRNHTDDMIVLNSLSCLNLAVPYIKNYGYRMAYTWLDNDKAGSKATAELAGFFATEQDLLHKKMNDVYCTSKDFNAWHMHNLNLGL</sequence>
<dbReference type="RefSeq" id="WP_121197676.1">
    <property type="nucleotide sequence ID" value="NZ_RBKU01000001.1"/>
</dbReference>
<name>A0A495J1R9_9SPHI</name>